<organism evidence="2 3">
    <name type="scientific">Spongiactinospora rosea</name>
    <dbReference type="NCBI Taxonomy" id="2248750"/>
    <lineage>
        <taxon>Bacteria</taxon>
        <taxon>Bacillati</taxon>
        <taxon>Actinomycetota</taxon>
        <taxon>Actinomycetes</taxon>
        <taxon>Streptosporangiales</taxon>
        <taxon>Streptosporangiaceae</taxon>
        <taxon>Spongiactinospora</taxon>
    </lineage>
</organism>
<sequence>MYKITLAFVAAGTALIAWGLFVLLFDSQIWEGIPLGEMRIAFALDTLGKPALLIVAGAGAMLGGIATATLARRGRG</sequence>
<evidence type="ECO:0000256" key="1">
    <source>
        <dbReference type="SAM" id="Phobius"/>
    </source>
</evidence>
<name>A0A366LRB2_9ACTN</name>
<protein>
    <submittedName>
        <fullName evidence="2">Uncharacterized protein</fullName>
    </submittedName>
</protein>
<keyword evidence="1" id="KW-0812">Transmembrane</keyword>
<evidence type="ECO:0000313" key="3">
    <source>
        <dbReference type="Proteomes" id="UP000253303"/>
    </source>
</evidence>
<evidence type="ECO:0000313" key="2">
    <source>
        <dbReference type="EMBL" id="RBQ16150.1"/>
    </source>
</evidence>
<keyword evidence="1" id="KW-0472">Membrane</keyword>
<dbReference type="RefSeq" id="WP_113984471.1">
    <property type="nucleotide sequence ID" value="NZ_QMEY01000018.1"/>
</dbReference>
<dbReference type="AlphaFoldDB" id="A0A366LRB2"/>
<keyword evidence="1" id="KW-1133">Transmembrane helix</keyword>
<proteinExistence type="predicted"/>
<gene>
    <name evidence="2" type="ORF">DP939_31510</name>
</gene>
<keyword evidence="3" id="KW-1185">Reference proteome</keyword>
<accession>A0A366LRB2</accession>
<dbReference type="Proteomes" id="UP000253303">
    <property type="component" value="Unassembled WGS sequence"/>
</dbReference>
<comment type="caution">
    <text evidence="2">The sequence shown here is derived from an EMBL/GenBank/DDBJ whole genome shotgun (WGS) entry which is preliminary data.</text>
</comment>
<reference evidence="2 3" key="1">
    <citation type="submission" date="2018-06" db="EMBL/GenBank/DDBJ databases">
        <title>Sphaerisporangium craniellae sp. nov., isolated from a marine sponge in the South China Sea.</title>
        <authorList>
            <person name="Li L."/>
        </authorList>
    </citation>
    <scope>NUCLEOTIDE SEQUENCE [LARGE SCALE GENOMIC DNA]</scope>
    <source>
        <strain evidence="2 3">LHW63015</strain>
    </source>
</reference>
<feature type="transmembrane region" description="Helical" evidence="1">
    <location>
        <begin position="51"/>
        <end position="71"/>
    </location>
</feature>
<dbReference type="EMBL" id="QMEY01000018">
    <property type="protein sequence ID" value="RBQ16150.1"/>
    <property type="molecule type" value="Genomic_DNA"/>
</dbReference>
<dbReference type="OrthoDB" id="9941740at2"/>